<protein>
    <submittedName>
        <fullName evidence="1">Uncharacterized protein</fullName>
    </submittedName>
</protein>
<proteinExistence type="predicted"/>
<evidence type="ECO:0000313" key="2">
    <source>
        <dbReference type="Proteomes" id="UP000019754"/>
    </source>
</evidence>
<name>A0A022L0P9_9MICO</name>
<reference evidence="1 2" key="1">
    <citation type="journal article" date="2013" name="Genome Announc.">
        <title>Draft genome sequence of an Actinobacterium, Brachybacterium muris strain UCD-AY4.</title>
        <authorList>
            <person name="Lo J.R."/>
            <person name="Lang J.M."/>
            <person name="Darling A.E."/>
            <person name="Eisen J.A."/>
            <person name="Coil D.A."/>
        </authorList>
    </citation>
    <scope>NUCLEOTIDE SEQUENCE [LARGE SCALE GENOMIC DNA]</scope>
    <source>
        <strain evidence="1 2">UCD-AY4</strain>
    </source>
</reference>
<accession>A0A022L0P9</accession>
<dbReference type="EMBL" id="AORC01000002">
    <property type="protein sequence ID" value="EYT51007.1"/>
    <property type="molecule type" value="Genomic_DNA"/>
</dbReference>
<organism evidence="1 2">
    <name type="scientific">Brachybacterium muris UCD-AY4</name>
    <dbReference type="NCBI Taxonomy" id="1249481"/>
    <lineage>
        <taxon>Bacteria</taxon>
        <taxon>Bacillati</taxon>
        <taxon>Actinomycetota</taxon>
        <taxon>Actinomycetes</taxon>
        <taxon>Micrococcales</taxon>
        <taxon>Dermabacteraceae</taxon>
        <taxon>Brachybacterium</taxon>
    </lineage>
</organism>
<gene>
    <name evidence="1" type="ORF">D641_0100605</name>
</gene>
<dbReference type="HOGENOM" id="CLU_1127387_0_0_11"/>
<comment type="caution">
    <text evidence="1">The sequence shown here is derived from an EMBL/GenBank/DDBJ whole genome shotgun (WGS) entry which is preliminary data.</text>
</comment>
<dbReference type="AlphaFoldDB" id="A0A022L0P9"/>
<sequence length="246" mass="28025">MLVLNTGQVPWTLDRQVSVVYSPLLKEVRANVPSITKLINPEEKAGRRVAAGQFRGDDIAELYMAYSLRKTQVDVKENVSDEFSRLDFVDNLENPESQKHFYAILEMLASLDLAFSRLDERPPRGDTPPKWSKGRNIFDSQPARIGYIVALSTKIVGRPGANNAPDIQTRNIKLLQQSQHSLLDRLNSMNEDELSDFLRLDVLGELLDRRVSQVGRYERTVFSEAFKVLVEEDFALDNMEPCWRAA</sequence>
<evidence type="ECO:0000313" key="1">
    <source>
        <dbReference type="EMBL" id="EYT51007.1"/>
    </source>
</evidence>
<dbReference type="Proteomes" id="UP000019754">
    <property type="component" value="Unassembled WGS sequence"/>
</dbReference>
<keyword evidence="2" id="KW-1185">Reference proteome</keyword>